<dbReference type="PANTHER" id="PTHR43685">
    <property type="entry name" value="GLYCOSYLTRANSFERASE"/>
    <property type="match status" value="1"/>
</dbReference>
<gene>
    <name evidence="2" type="ORF">ADN00_06565</name>
</gene>
<keyword evidence="3" id="KW-1185">Reference proteome</keyword>
<dbReference type="Gene3D" id="3.90.550.10">
    <property type="entry name" value="Spore Coat Polysaccharide Biosynthesis Protein SpsA, Chain A"/>
    <property type="match status" value="1"/>
</dbReference>
<evidence type="ECO:0000259" key="1">
    <source>
        <dbReference type="Pfam" id="PF00535"/>
    </source>
</evidence>
<dbReference type="RefSeq" id="WP_160317478.1">
    <property type="nucleotide sequence ID" value="NZ_LGCL01000016.1"/>
</dbReference>
<dbReference type="Proteomes" id="UP000050417">
    <property type="component" value="Unassembled WGS sequence"/>
</dbReference>
<dbReference type="AlphaFoldDB" id="A0A0N8GNR9"/>
<dbReference type="STRING" id="1134406.ADN00_06565"/>
<feature type="non-terminal residue" evidence="2">
    <location>
        <position position="503"/>
    </location>
</feature>
<organism evidence="2 3">
    <name type="scientific">Ornatilinea apprima</name>
    <dbReference type="NCBI Taxonomy" id="1134406"/>
    <lineage>
        <taxon>Bacteria</taxon>
        <taxon>Bacillati</taxon>
        <taxon>Chloroflexota</taxon>
        <taxon>Anaerolineae</taxon>
        <taxon>Anaerolineales</taxon>
        <taxon>Anaerolineaceae</taxon>
        <taxon>Ornatilinea</taxon>
    </lineage>
</organism>
<accession>A0A0N8GNR9</accession>
<name>A0A0N8GNR9_9CHLR</name>
<evidence type="ECO:0000313" key="3">
    <source>
        <dbReference type="Proteomes" id="UP000050417"/>
    </source>
</evidence>
<dbReference type="EMBL" id="LGCL01000016">
    <property type="protein sequence ID" value="KPL78866.1"/>
    <property type="molecule type" value="Genomic_DNA"/>
</dbReference>
<dbReference type="OrthoDB" id="9800276at2"/>
<dbReference type="PANTHER" id="PTHR43685:SF2">
    <property type="entry name" value="GLYCOSYLTRANSFERASE 2-LIKE DOMAIN-CONTAINING PROTEIN"/>
    <property type="match status" value="1"/>
</dbReference>
<dbReference type="SUPFAM" id="SSF53448">
    <property type="entry name" value="Nucleotide-diphospho-sugar transferases"/>
    <property type="match status" value="1"/>
</dbReference>
<feature type="domain" description="Glycosyltransferase 2-like" evidence="1">
    <location>
        <begin position="3"/>
        <end position="134"/>
    </location>
</feature>
<dbReference type="InterPro" id="IPR050834">
    <property type="entry name" value="Glycosyltransf_2"/>
</dbReference>
<reference evidence="2 3" key="1">
    <citation type="submission" date="2015-07" db="EMBL/GenBank/DDBJ databases">
        <title>Genome sequence of Ornatilinea apprima DSM 23815.</title>
        <authorList>
            <person name="Hemp J."/>
            <person name="Ward L.M."/>
            <person name="Pace L.A."/>
            <person name="Fischer W.W."/>
        </authorList>
    </citation>
    <scope>NUCLEOTIDE SEQUENCE [LARGE SCALE GENOMIC DNA]</scope>
    <source>
        <strain evidence="2 3">P3M-1</strain>
    </source>
</reference>
<dbReference type="GO" id="GO:0044010">
    <property type="term" value="P:single-species biofilm formation"/>
    <property type="evidence" value="ECO:0007669"/>
    <property type="project" value="TreeGrafter"/>
</dbReference>
<comment type="caution">
    <text evidence="2">The sequence shown here is derived from an EMBL/GenBank/DDBJ whole genome shotgun (WGS) entry which is preliminary data.</text>
</comment>
<dbReference type="Pfam" id="PF00535">
    <property type="entry name" value="Glycos_transf_2"/>
    <property type="match status" value="1"/>
</dbReference>
<dbReference type="InterPro" id="IPR001173">
    <property type="entry name" value="Glyco_trans_2-like"/>
</dbReference>
<protein>
    <recommendedName>
        <fullName evidence="1">Glycosyltransferase 2-like domain-containing protein</fullName>
    </recommendedName>
</protein>
<dbReference type="PATRIC" id="fig|1134406.4.peg.1817"/>
<evidence type="ECO:0000313" key="2">
    <source>
        <dbReference type="EMBL" id="KPL78866.1"/>
    </source>
</evidence>
<dbReference type="InterPro" id="IPR029044">
    <property type="entry name" value="Nucleotide-diphossugar_trans"/>
</dbReference>
<sequence length="503" mass="57469">MVSVLMPVSRKSVGTLRAIESVLAQSWRDFEFIIVDDGSVDGLFEVLREFQQRDARITLIRNHINSGLPAARVNQGVRVARGEYLAYMFEDDEWYPDALQIMLDTLQASAEPCAVYGIVDVDIQTPNGVERMHLGDWEFNYALLKNSNKIANCAVMHPRAFFDTCGLYDPHILVRRLSDYDLWLRMGRFFAFKPCRKVVGKSSGRNGRIGDDLGNGFLGFELRWIETNRVDALKPGTIDLYGINTTQITADPLEKNNLGEKVILPFLIQHPDLIPTQEKRPYLAASDSGHRLLVTKSDYSTSVDQHIRNFEEVLDKSLVSSFFLEDRKLQHGYPENFDTLVLYRTISGDSLSKMEVARRDHKTVVYLMDDNMLQFGRGYLAEEYSFLKPDTPAYRTMVKEIAGSDYVISYSTKISEDCAVFNPKVFQFRENIREYLIAPAAALQGGKATGRKLKFAVITGMARRKELQTLWAELQEFSRRHAEEVEFYLWGFDPAEFGELHCP</sequence>
<proteinExistence type="predicted"/>